<feature type="compositionally biased region" description="Polar residues" evidence="1">
    <location>
        <begin position="278"/>
        <end position="298"/>
    </location>
</feature>
<feature type="compositionally biased region" description="Low complexity" evidence="1">
    <location>
        <begin position="303"/>
        <end position="312"/>
    </location>
</feature>
<feature type="region of interest" description="Disordered" evidence="1">
    <location>
        <begin position="223"/>
        <end position="324"/>
    </location>
</feature>
<name>A0A6A4I4L7_9AGAR</name>
<feature type="region of interest" description="Disordered" evidence="1">
    <location>
        <begin position="475"/>
        <end position="494"/>
    </location>
</feature>
<dbReference type="Proteomes" id="UP000799118">
    <property type="component" value="Unassembled WGS sequence"/>
</dbReference>
<evidence type="ECO:0000313" key="3">
    <source>
        <dbReference type="Proteomes" id="UP000799118"/>
    </source>
</evidence>
<feature type="compositionally biased region" description="Polar residues" evidence="1">
    <location>
        <begin position="417"/>
        <end position="440"/>
    </location>
</feature>
<dbReference type="EMBL" id="ML769407">
    <property type="protein sequence ID" value="KAE9405679.1"/>
    <property type="molecule type" value="Genomic_DNA"/>
</dbReference>
<evidence type="ECO:0000256" key="1">
    <source>
        <dbReference type="SAM" id="MobiDB-lite"/>
    </source>
</evidence>
<feature type="compositionally biased region" description="Low complexity" evidence="1">
    <location>
        <begin position="253"/>
        <end position="270"/>
    </location>
</feature>
<evidence type="ECO:0000313" key="2">
    <source>
        <dbReference type="EMBL" id="KAE9405679.1"/>
    </source>
</evidence>
<feature type="region of interest" description="Disordered" evidence="1">
    <location>
        <begin position="171"/>
        <end position="193"/>
    </location>
</feature>
<dbReference type="AlphaFoldDB" id="A0A6A4I4L7"/>
<accession>A0A6A4I4L7</accession>
<feature type="compositionally biased region" description="Acidic residues" evidence="1">
    <location>
        <begin position="383"/>
        <end position="397"/>
    </location>
</feature>
<keyword evidence="3" id="KW-1185">Reference proteome</keyword>
<proteinExistence type="predicted"/>
<sequence>MVCHSISRWLEDKSEVIPDQIYFKHIFPLYSQVLNKLIKEQPNQKTLNTLWMLFIAPLDGPESRAGGVFHYFEDFWLATYHKRPEFIPQYEPELKMVLKALGKVDERGFAAGLTQSDDSQGTVSVVPETQSLEPVPITGSQVIAQYCDAFAAAQLNNNNRTQIKSLEIVPSSSSPIREPLPVSSNTTPRRKMDNFLEIIPSSCSPIRESSSVASGRNLDASMAVDDQDLDRTSKSIGKKRKRHSKDLEIVEDSQPSSSSSSTRAQDVSQSRGGADPITGSQSYSMNLRCQQQVATPSSKGKAKAAQQPQQTPAKRRQKASGVGVSASLSWNQLMTPEPSITPSSHGRAAVLVPHLEEEEEDYDWEKEVVSPASFAQISRELDADAPADADVDMDPPDPNDGAVNSPSVRPVKKRKTSPVTTAALNSPTPSGRVTRSGTTSAKVLQLQRALQALNDDQTPMEDLAQASKLAQEFGSSVNEKIASRNQSKRRVRRS</sequence>
<protein>
    <submittedName>
        <fullName evidence="2">Uncharacterized protein</fullName>
    </submittedName>
</protein>
<dbReference type="OrthoDB" id="3259617at2759"/>
<organism evidence="2 3">
    <name type="scientific">Gymnopus androsaceus JB14</name>
    <dbReference type="NCBI Taxonomy" id="1447944"/>
    <lineage>
        <taxon>Eukaryota</taxon>
        <taxon>Fungi</taxon>
        <taxon>Dikarya</taxon>
        <taxon>Basidiomycota</taxon>
        <taxon>Agaricomycotina</taxon>
        <taxon>Agaricomycetes</taxon>
        <taxon>Agaricomycetidae</taxon>
        <taxon>Agaricales</taxon>
        <taxon>Marasmiineae</taxon>
        <taxon>Omphalotaceae</taxon>
        <taxon>Gymnopus</taxon>
    </lineage>
</organism>
<gene>
    <name evidence="2" type="ORF">BT96DRAFT_314310</name>
</gene>
<feature type="region of interest" description="Disordered" evidence="1">
    <location>
        <begin position="357"/>
        <end position="440"/>
    </location>
</feature>
<reference evidence="2" key="1">
    <citation type="journal article" date="2019" name="Environ. Microbiol.">
        <title>Fungal ecological strategies reflected in gene transcription - a case study of two litter decomposers.</title>
        <authorList>
            <person name="Barbi F."/>
            <person name="Kohler A."/>
            <person name="Barry K."/>
            <person name="Baskaran P."/>
            <person name="Daum C."/>
            <person name="Fauchery L."/>
            <person name="Ihrmark K."/>
            <person name="Kuo A."/>
            <person name="LaButti K."/>
            <person name="Lipzen A."/>
            <person name="Morin E."/>
            <person name="Grigoriev I.V."/>
            <person name="Henrissat B."/>
            <person name="Lindahl B."/>
            <person name="Martin F."/>
        </authorList>
    </citation>
    <scope>NUCLEOTIDE SEQUENCE</scope>
    <source>
        <strain evidence="2">JB14</strain>
    </source>
</reference>